<proteinExistence type="predicted"/>
<accession>A0AAD7NBC5</accession>
<dbReference type="Proteomes" id="UP001215598">
    <property type="component" value="Unassembled WGS sequence"/>
</dbReference>
<dbReference type="EMBL" id="JARKIB010000058">
    <property type="protein sequence ID" value="KAJ7752574.1"/>
    <property type="molecule type" value="Genomic_DNA"/>
</dbReference>
<evidence type="ECO:0000256" key="1">
    <source>
        <dbReference type="SAM" id="SignalP"/>
    </source>
</evidence>
<keyword evidence="1" id="KW-0732">Signal</keyword>
<organism evidence="2 3">
    <name type="scientific">Mycena metata</name>
    <dbReference type="NCBI Taxonomy" id="1033252"/>
    <lineage>
        <taxon>Eukaryota</taxon>
        <taxon>Fungi</taxon>
        <taxon>Dikarya</taxon>
        <taxon>Basidiomycota</taxon>
        <taxon>Agaricomycotina</taxon>
        <taxon>Agaricomycetes</taxon>
        <taxon>Agaricomycetidae</taxon>
        <taxon>Agaricales</taxon>
        <taxon>Marasmiineae</taxon>
        <taxon>Mycenaceae</taxon>
        <taxon>Mycena</taxon>
    </lineage>
</organism>
<dbReference type="AlphaFoldDB" id="A0AAD7NBC5"/>
<sequence length="118" mass="12252">MPSPAAFSIYAFGLTAFLAGLVGLIAPTSQAATAHLPGPFSPLCIPTARGNALAVIGMGIYYTLAAYQENEMFFALTVPMRLLTTTVFWAQGWKGPAVWEGGGAVVTLGHLHWGGGLG</sequence>
<comment type="caution">
    <text evidence="2">The sequence shown here is derived from an EMBL/GenBank/DDBJ whole genome shotgun (WGS) entry which is preliminary data.</text>
</comment>
<name>A0AAD7NBC5_9AGAR</name>
<feature type="signal peptide" evidence="1">
    <location>
        <begin position="1"/>
        <end position="31"/>
    </location>
</feature>
<evidence type="ECO:0000313" key="3">
    <source>
        <dbReference type="Proteomes" id="UP001215598"/>
    </source>
</evidence>
<protein>
    <submittedName>
        <fullName evidence="2">Uncharacterized protein</fullName>
    </submittedName>
</protein>
<feature type="chain" id="PRO_5042085401" evidence="1">
    <location>
        <begin position="32"/>
        <end position="118"/>
    </location>
</feature>
<keyword evidence="3" id="KW-1185">Reference proteome</keyword>
<evidence type="ECO:0000313" key="2">
    <source>
        <dbReference type="EMBL" id="KAJ7752574.1"/>
    </source>
</evidence>
<reference evidence="2" key="1">
    <citation type="submission" date="2023-03" db="EMBL/GenBank/DDBJ databases">
        <title>Massive genome expansion in bonnet fungi (Mycena s.s.) driven by repeated elements and novel gene families across ecological guilds.</title>
        <authorList>
            <consortium name="Lawrence Berkeley National Laboratory"/>
            <person name="Harder C.B."/>
            <person name="Miyauchi S."/>
            <person name="Viragh M."/>
            <person name="Kuo A."/>
            <person name="Thoen E."/>
            <person name="Andreopoulos B."/>
            <person name="Lu D."/>
            <person name="Skrede I."/>
            <person name="Drula E."/>
            <person name="Henrissat B."/>
            <person name="Morin E."/>
            <person name="Kohler A."/>
            <person name="Barry K."/>
            <person name="LaButti K."/>
            <person name="Morin E."/>
            <person name="Salamov A."/>
            <person name="Lipzen A."/>
            <person name="Mereny Z."/>
            <person name="Hegedus B."/>
            <person name="Baldrian P."/>
            <person name="Stursova M."/>
            <person name="Weitz H."/>
            <person name="Taylor A."/>
            <person name="Grigoriev I.V."/>
            <person name="Nagy L.G."/>
            <person name="Martin F."/>
            <person name="Kauserud H."/>
        </authorList>
    </citation>
    <scope>NUCLEOTIDE SEQUENCE</scope>
    <source>
        <strain evidence="2">CBHHK182m</strain>
    </source>
</reference>
<gene>
    <name evidence="2" type="ORF">B0H16DRAFT_787045</name>
</gene>